<dbReference type="SUPFAM" id="SSF51261">
    <property type="entry name" value="Duplicated hybrid motif"/>
    <property type="match status" value="1"/>
</dbReference>
<proteinExistence type="predicted"/>
<feature type="region of interest" description="Disordered" evidence="1">
    <location>
        <begin position="115"/>
        <end position="203"/>
    </location>
</feature>
<evidence type="ECO:0000259" key="2">
    <source>
        <dbReference type="Pfam" id="PF01551"/>
    </source>
</evidence>
<keyword evidence="5" id="KW-1185">Reference proteome</keyword>
<evidence type="ECO:0000313" key="4">
    <source>
        <dbReference type="EMBL" id="AXR63107.1"/>
    </source>
</evidence>
<dbReference type="PANTHER" id="PTHR21666">
    <property type="entry name" value="PEPTIDASE-RELATED"/>
    <property type="match status" value="1"/>
</dbReference>
<dbReference type="Gene3D" id="2.70.70.10">
    <property type="entry name" value="Glucose Permease (Domain IIA)"/>
    <property type="match status" value="1"/>
</dbReference>
<dbReference type="EMBL" id="CP030144">
    <property type="protein sequence ID" value="AXR62912.1"/>
    <property type="molecule type" value="Genomic_DNA"/>
</dbReference>
<gene>
    <name evidence="3" type="ORF">DQM28_00185</name>
    <name evidence="4" type="ORF">DQM28_01410</name>
</gene>
<reference evidence="4 5" key="2">
    <citation type="submission" date="2018-09" db="EMBL/GenBank/DDBJ databases">
        <title>Complete Genome sequences of three Leptospira mayottensis isolates obtained from Tenrecid mammals endemic to the Malagasy region.</title>
        <authorList>
            <person name="Cordonin C."/>
            <person name="Toty C."/>
        </authorList>
    </citation>
    <scope>NUCLEOTIDE SEQUENCE [LARGE SCALE GENOMIC DNA]</scope>
    <source>
        <strain evidence="4 5">MDI222</strain>
    </source>
</reference>
<evidence type="ECO:0000256" key="1">
    <source>
        <dbReference type="SAM" id="MobiDB-lite"/>
    </source>
</evidence>
<feature type="compositionally biased region" description="Polar residues" evidence="1">
    <location>
        <begin position="171"/>
        <end position="187"/>
    </location>
</feature>
<dbReference type="PANTHER" id="PTHR21666:SF270">
    <property type="entry name" value="MUREIN HYDROLASE ACTIVATOR ENVC"/>
    <property type="match status" value="1"/>
</dbReference>
<dbReference type="CDD" id="cd12797">
    <property type="entry name" value="M23_peptidase"/>
    <property type="match status" value="1"/>
</dbReference>
<name>A0ABM6Y5K2_9LEPT</name>
<feature type="domain" description="M23ase beta-sheet core" evidence="2">
    <location>
        <begin position="344"/>
        <end position="443"/>
    </location>
</feature>
<protein>
    <submittedName>
        <fullName evidence="4">M23 family peptidase</fullName>
    </submittedName>
</protein>
<evidence type="ECO:0000313" key="5">
    <source>
        <dbReference type="Proteomes" id="UP000258889"/>
    </source>
</evidence>
<accession>A0ABM6Y5K2</accession>
<dbReference type="InterPro" id="IPR016047">
    <property type="entry name" value="M23ase_b-sheet_dom"/>
</dbReference>
<reference evidence="4 5" key="1">
    <citation type="submission" date="2018-06" db="EMBL/GenBank/DDBJ databases">
        <authorList>
            <person name="Tortosa P."/>
        </authorList>
    </citation>
    <scope>NUCLEOTIDE SEQUENCE [LARGE SCALE GENOMIC DNA]</scope>
    <source>
        <strain evidence="4 5">MDI222</strain>
    </source>
</reference>
<dbReference type="InterPro" id="IPR050570">
    <property type="entry name" value="Cell_wall_metabolism_enzyme"/>
</dbReference>
<dbReference type="InterPro" id="IPR011055">
    <property type="entry name" value="Dup_hybrid_motif"/>
</dbReference>
<dbReference type="EMBL" id="CP030144">
    <property type="protein sequence ID" value="AXR63107.1"/>
    <property type="molecule type" value="Genomic_DNA"/>
</dbReference>
<dbReference type="Pfam" id="PF01551">
    <property type="entry name" value="Peptidase_M23"/>
    <property type="match status" value="1"/>
</dbReference>
<evidence type="ECO:0000313" key="3">
    <source>
        <dbReference type="EMBL" id="AXR62912.1"/>
    </source>
</evidence>
<sequence>MNAGISSNNNHVLPGMGATISRSEYSGWGADVSTDQYGKVEGGGGRPSFGGVSGGLSWSERDGFTASFNVAGTNALSYNSQSGLSSNADFISQYSMNNILAQGVADTDEEKAYKAAKAEADSRAAQNRNNSEQGKSALDAVGYSTQRREDGLPGSQGTIGFGDADGPNPAHGTSSHDPGQTLTSSGSFGPDGKPTGGRRPLSAEDKAAFWDNWKGETRAQTDASIAELRRMGYDTAEIEGKVQAYRNNQDSIPANSNSTQNTTHQSQGTGLYGGVVQNILNSAVSGASSLWDKVTGGSKPIAHQTAPVFELDNGAKLPFENQGSGYGRVRILTRNDGTTYTSAPHSGLDQPQASGTPVPVVADGRVIALSRNYENNQNGGGYGAFVLVQHNNGIFTLYGHNSNVLVNVGDTVTRGQVISNVGNSGNSFGAHMHYEVRTGFNVDPRAYISQTNHQNPATFNWNQWIQDHPE</sequence>
<dbReference type="Proteomes" id="UP000258889">
    <property type="component" value="Chromosome i"/>
</dbReference>
<organism evidence="4 5">
    <name type="scientific">Leptospira mayottensis</name>
    <dbReference type="NCBI Taxonomy" id="1137606"/>
    <lineage>
        <taxon>Bacteria</taxon>
        <taxon>Pseudomonadati</taxon>
        <taxon>Spirochaetota</taxon>
        <taxon>Spirochaetia</taxon>
        <taxon>Leptospirales</taxon>
        <taxon>Leptospiraceae</taxon>
        <taxon>Leptospira</taxon>
    </lineage>
</organism>